<reference evidence="11" key="1">
    <citation type="submission" date="2022-01" db="EMBL/GenBank/DDBJ databases">
        <title>Genome Sequence Resource for Two Populations of Ditylenchus destructor, the Migratory Endoparasitic Phytonematode.</title>
        <authorList>
            <person name="Zhang H."/>
            <person name="Lin R."/>
            <person name="Xie B."/>
        </authorList>
    </citation>
    <scope>NUCLEOTIDE SEQUENCE</scope>
    <source>
        <strain evidence="11">BazhouSP</strain>
    </source>
</reference>
<dbReference type="AlphaFoldDB" id="A0AAD4N4B9"/>
<feature type="transmembrane region" description="Helical" evidence="9">
    <location>
        <begin position="517"/>
        <end position="537"/>
    </location>
</feature>
<dbReference type="InterPro" id="IPR036122">
    <property type="entry name" value="CaM-bd_dom_sf"/>
</dbReference>
<comment type="caution">
    <text evidence="11">The sequence shown here is derived from an EMBL/GenBank/DDBJ whole genome shotgun (WGS) entry which is preliminary data.</text>
</comment>
<evidence type="ECO:0000256" key="8">
    <source>
        <dbReference type="SAM" id="MobiDB-lite"/>
    </source>
</evidence>
<evidence type="ECO:0000313" key="12">
    <source>
        <dbReference type="Proteomes" id="UP001201812"/>
    </source>
</evidence>
<feature type="transmembrane region" description="Helical" evidence="9">
    <location>
        <begin position="549"/>
        <end position="568"/>
    </location>
</feature>
<evidence type="ECO:0000256" key="5">
    <source>
        <dbReference type="ARBA" id="ARBA00023065"/>
    </source>
</evidence>
<protein>
    <submittedName>
        <fullName evidence="11">Calcium-activated SK potassium channel domain-containing protein</fullName>
    </submittedName>
</protein>
<evidence type="ECO:0000259" key="10">
    <source>
        <dbReference type="SMART" id="SM01053"/>
    </source>
</evidence>
<dbReference type="SUPFAM" id="SSF81324">
    <property type="entry name" value="Voltage-gated potassium channels"/>
    <property type="match status" value="1"/>
</dbReference>
<dbReference type="InterPro" id="IPR015449">
    <property type="entry name" value="K_chnl_Ca-activ_SK"/>
</dbReference>
<dbReference type="InterPro" id="IPR004178">
    <property type="entry name" value="CaM-bd_dom"/>
</dbReference>
<keyword evidence="4 9" id="KW-1133">Transmembrane helix</keyword>
<feature type="transmembrane region" description="Helical" evidence="9">
    <location>
        <begin position="410"/>
        <end position="433"/>
    </location>
</feature>
<feature type="transmembrane region" description="Helical" evidence="9">
    <location>
        <begin position="453"/>
        <end position="474"/>
    </location>
</feature>
<keyword evidence="7 11" id="KW-0407">Ion channel</keyword>
<dbReference type="GO" id="GO:0005516">
    <property type="term" value="F:calmodulin binding"/>
    <property type="evidence" value="ECO:0007669"/>
    <property type="project" value="InterPro"/>
</dbReference>
<feature type="transmembrane region" description="Helical" evidence="9">
    <location>
        <begin position="580"/>
        <end position="600"/>
    </location>
</feature>
<evidence type="ECO:0000256" key="3">
    <source>
        <dbReference type="ARBA" id="ARBA00022692"/>
    </source>
</evidence>
<keyword evidence="6 9" id="KW-0472">Membrane</keyword>
<dbReference type="GO" id="GO:0016286">
    <property type="term" value="F:small conductance calcium-activated potassium channel activity"/>
    <property type="evidence" value="ECO:0007669"/>
    <property type="project" value="InterPro"/>
</dbReference>
<dbReference type="InterPro" id="IPR013099">
    <property type="entry name" value="K_chnl_dom"/>
</dbReference>
<dbReference type="SMART" id="SM01053">
    <property type="entry name" value="CaMBD"/>
    <property type="match status" value="1"/>
</dbReference>
<dbReference type="Pfam" id="PF02888">
    <property type="entry name" value="CaMBD"/>
    <property type="match status" value="1"/>
</dbReference>
<keyword evidence="5" id="KW-0406">Ion transport</keyword>
<comment type="subcellular location">
    <subcellularLocation>
        <location evidence="1">Membrane</location>
        <topology evidence="1">Multi-pass membrane protein</topology>
    </subcellularLocation>
</comment>
<dbReference type="Pfam" id="PF07885">
    <property type="entry name" value="Ion_trans_2"/>
    <property type="match status" value="1"/>
</dbReference>
<keyword evidence="12" id="KW-1185">Reference proteome</keyword>
<feature type="transmembrane region" description="Helical" evidence="9">
    <location>
        <begin position="324"/>
        <end position="341"/>
    </location>
</feature>
<gene>
    <name evidence="11" type="ORF">DdX_07293</name>
</gene>
<sequence length="758" mass="84636">MPVIVLFSNRVAHIIMSVFETLRKSCGDDIRQTMKKTEHSKRSITYISSGGGTVTGIPAQQHLGSGMNSPARHHRPAIVHVHGQNFSVDSAAYQQIIDRRKSFRTRGSLGPTVASAPSVEQEDYRTPKPSVCSIGKTGKSFDLGGATEPSASDSHNGLIKVSADFLRLNGSRQQFRSLLSRKKLGQMPPAYTQIDYSHDSVESNQPGIRGTNTHPAITVEDAGDTGTPGHKLSLTSSAALVDSQKSSLDTKSINENGGLQSVTFTTVGLCPPGAFLTAASGGGGAAHQPAFKRNNSRYGVPIDDSAVKMVYKIRSQRLNTRVRITDRCLITAMIGIILMVIDTEMSSQHIWGITKDHPISLLLRTFVVLSTVTLLIEIIHYHINEILLELVDCGADDFRVVLRTRRVVQFMAEFILCSLCPLPFTGTVEWSFIEASRFNFYNINPKGPYSEGYVVREVPVDVLLSLLMLSRVYLVGRFMVLHSKQFQDASTRTLAALNRIQVNFAFVMKTALDQQPILFLSLFLLIFWLITSWTFAQCERFGRLNEEPSILYTNALWFIAITFNGNGYGDIVPKTLAGKCIAVLVGISGAVISSILIAVISRKILLSQGQRNVNNFMNDSRLIQEHKHAAARVLQKTWHIYRCLQTNDTPDHLLRTHQRKFLDAIHQFRKIKNKIRVFNEDSSTSFQQMNRLMTEMHTSMQRLVCAQEEMRAQIEVLQRAMRNHFTHANATQVGRIEASPPTQHPSRVAFDPIIYDRQ</sequence>
<keyword evidence="2" id="KW-0813">Transport</keyword>
<dbReference type="Gene3D" id="1.10.287.70">
    <property type="match status" value="2"/>
</dbReference>
<proteinExistence type="predicted"/>
<accession>A0AAD4N4B9</accession>
<evidence type="ECO:0000256" key="7">
    <source>
        <dbReference type="ARBA" id="ARBA00023303"/>
    </source>
</evidence>
<evidence type="ECO:0000256" key="9">
    <source>
        <dbReference type="SAM" id="Phobius"/>
    </source>
</evidence>
<dbReference type="PANTHER" id="PTHR10153">
    <property type="entry name" value="SMALL CONDUCTANCE CALCIUM-ACTIVATED POTASSIUM CHANNEL"/>
    <property type="match status" value="1"/>
</dbReference>
<dbReference type="SUPFAM" id="SSF81327">
    <property type="entry name" value="Small-conductance potassium channel"/>
    <property type="match status" value="1"/>
</dbReference>
<evidence type="ECO:0000256" key="1">
    <source>
        <dbReference type="ARBA" id="ARBA00004141"/>
    </source>
</evidence>
<evidence type="ECO:0000256" key="4">
    <source>
        <dbReference type="ARBA" id="ARBA00022989"/>
    </source>
</evidence>
<feature type="region of interest" description="Disordered" evidence="8">
    <location>
        <begin position="104"/>
        <end position="131"/>
    </location>
</feature>
<dbReference type="EMBL" id="JAKKPZ010000010">
    <property type="protein sequence ID" value="KAI1716255.1"/>
    <property type="molecule type" value="Genomic_DNA"/>
</dbReference>
<keyword evidence="3 9" id="KW-0812">Transmembrane</keyword>
<feature type="transmembrane region" description="Helical" evidence="9">
    <location>
        <begin position="361"/>
        <end position="379"/>
    </location>
</feature>
<organism evidence="11 12">
    <name type="scientific">Ditylenchus destructor</name>
    <dbReference type="NCBI Taxonomy" id="166010"/>
    <lineage>
        <taxon>Eukaryota</taxon>
        <taxon>Metazoa</taxon>
        <taxon>Ecdysozoa</taxon>
        <taxon>Nematoda</taxon>
        <taxon>Chromadorea</taxon>
        <taxon>Rhabditida</taxon>
        <taxon>Tylenchina</taxon>
        <taxon>Tylenchomorpha</taxon>
        <taxon>Sphaerularioidea</taxon>
        <taxon>Anguinidae</taxon>
        <taxon>Anguininae</taxon>
        <taxon>Ditylenchus</taxon>
    </lineage>
</organism>
<dbReference type="Pfam" id="PF03530">
    <property type="entry name" value="SK_channel"/>
    <property type="match status" value="1"/>
</dbReference>
<feature type="domain" description="Calmodulin-binding" evidence="10">
    <location>
        <begin position="619"/>
        <end position="692"/>
    </location>
</feature>
<evidence type="ECO:0000256" key="2">
    <source>
        <dbReference type="ARBA" id="ARBA00022448"/>
    </source>
</evidence>
<dbReference type="GO" id="GO:0016020">
    <property type="term" value="C:membrane"/>
    <property type="evidence" value="ECO:0007669"/>
    <property type="project" value="UniProtKB-SubCell"/>
</dbReference>
<evidence type="ECO:0000256" key="6">
    <source>
        <dbReference type="ARBA" id="ARBA00023136"/>
    </source>
</evidence>
<name>A0AAD4N4B9_9BILA</name>
<feature type="region of interest" description="Disordered" evidence="8">
    <location>
        <begin position="737"/>
        <end position="758"/>
    </location>
</feature>
<dbReference type="Proteomes" id="UP001201812">
    <property type="component" value="Unassembled WGS sequence"/>
</dbReference>
<evidence type="ECO:0000313" key="11">
    <source>
        <dbReference type="EMBL" id="KAI1716255.1"/>
    </source>
</evidence>